<dbReference type="Proteomes" id="UP001221757">
    <property type="component" value="Unassembled WGS sequence"/>
</dbReference>
<keyword evidence="3" id="KW-0560">Oxidoreductase</keyword>
<keyword evidence="2" id="KW-0521">NADP</keyword>
<gene>
    <name evidence="5" type="ORF">B0H17DRAFT_1183591</name>
</gene>
<dbReference type="InterPro" id="IPR008030">
    <property type="entry name" value="NmrA-like"/>
</dbReference>
<dbReference type="Gene3D" id="3.40.50.720">
    <property type="entry name" value="NAD(P)-binding Rossmann-like Domain"/>
    <property type="match status" value="1"/>
</dbReference>
<evidence type="ECO:0000256" key="3">
    <source>
        <dbReference type="ARBA" id="ARBA00023002"/>
    </source>
</evidence>
<evidence type="ECO:0000313" key="5">
    <source>
        <dbReference type="EMBL" id="KAJ7671736.1"/>
    </source>
</evidence>
<reference evidence="5" key="1">
    <citation type="submission" date="2023-03" db="EMBL/GenBank/DDBJ databases">
        <title>Massive genome expansion in bonnet fungi (Mycena s.s.) driven by repeated elements and novel gene families across ecological guilds.</title>
        <authorList>
            <consortium name="Lawrence Berkeley National Laboratory"/>
            <person name="Harder C.B."/>
            <person name="Miyauchi S."/>
            <person name="Viragh M."/>
            <person name="Kuo A."/>
            <person name="Thoen E."/>
            <person name="Andreopoulos B."/>
            <person name="Lu D."/>
            <person name="Skrede I."/>
            <person name="Drula E."/>
            <person name="Henrissat B."/>
            <person name="Morin E."/>
            <person name="Kohler A."/>
            <person name="Barry K."/>
            <person name="LaButti K."/>
            <person name="Morin E."/>
            <person name="Salamov A."/>
            <person name="Lipzen A."/>
            <person name="Mereny Z."/>
            <person name="Hegedus B."/>
            <person name="Baldrian P."/>
            <person name="Stursova M."/>
            <person name="Weitz H."/>
            <person name="Taylor A."/>
            <person name="Grigoriev I.V."/>
            <person name="Nagy L.G."/>
            <person name="Martin F."/>
            <person name="Kauserud H."/>
        </authorList>
    </citation>
    <scope>NUCLEOTIDE SEQUENCE</scope>
    <source>
        <strain evidence="5">CBHHK067</strain>
    </source>
</reference>
<feature type="domain" description="NmrA-like" evidence="4">
    <location>
        <begin position="11"/>
        <end position="305"/>
    </location>
</feature>
<dbReference type="PANTHER" id="PTHR42748:SF30">
    <property type="entry name" value="NMRA-LIKE DOMAIN-CONTAINING PROTEIN"/>
    <property type="match status" value="1"/>
</dbReference>
<dbReference type="GO" id="GO:0016491">
    <property type="term" value="F:oxidoreductase activity"/>
    <property type="evidence" value="ECO:0007669"/>
    <property type="project" value="UniProtKB-KW"/>
</dbReference>
<evidence type="ECO:0000313" key="6">
    <source>
        <dbReference type="Proteomes" id="UP001221757"/>
    </source>
</evidence>
<proteinExistence type="inferred from homology"/>
<dbReference type="Pfam" id="PF05368">
    <property type="entry name" value="NmrA"/>
    <property type="match status" value="1"/>
</dbReference>
<comment type="caution">
    <text evidence="5">The sequence shown here is derived from an EMBL/GenBank/DDBJ whole genome shotgun (WGS) entry which is preliminary data.</text>
</comment>
<dbReference type="GO" id="GO:0005634">
    <property type="term" value="C:nucleus"/>
    <property type="evidence" value="ECO:0007669"/>
    <property type="project" value="TreeGrafter"/>
</dbReference>
<dbReference type="AlphaFoldDB" id="A0AAD7G681"/>
<dbReference type="InterPro" id="IPR051164">
    <property type="entry name" value="NmrA-like_oxidored"/>
</dbReference>
<evidence type="ECO:0000259" key="4">
    <source>
        <dbReference type="Pfam" id="PF05368"/>
    </source>
</evidence>
<name>A0AAD7G681_MYCRO</name>
<dbReference type="Gene3D" id="3.90.25.10">
    <property type="entry name" value="UDP-galactose 4-epimerase, domain 1"/>
    <property type="match status" value="1"/>
</dbReference>
<protein>
    <submittedName>
        <fullName evidence="5">NAD(P)-binding protein</fullName>
    </submittedName>
</protein>
<evidence type="ECO:0000256" key="1">
    <source>
        <dbReference type="ARBA" id="ARBA00006328"/>
    </source>
</evidence>
<comment type="similarity">
    <text evidence="1">Belongs to the NmrA-type oxidoreductase family.</text>
</comment>
<evidence type="ECO:0000256" key="2">
    <source>
        <dbReference type="ARBA" id="ARBA00022857"/>
    </source>
</evidence>
<organism evidence="5 6">
    <name type="scientific">Mycena rosella</name>
    <name type="common">Pink bonnet</name>
    <name type="synonym">Agaricus rosellus</name>
    <dbReference type="NCBI Taxonomy" id="1033263"/>
    <lineage>
        <taxon>Eukaryota</taxon>
        <taxon>Fungi</taxon>
        <taxon>Dikarya</taxon>
        <taxon>Basidiomycota</taxon>
        <taxon>Agaricomycotina</taxon>
        <taxon>Agaricomycetes</taxon>
        <taxon>Agaricomycetidae</taxon>
        <taxon>Agaricales</taxon>
        <taxon>Marasmiineae</taxon>
        <taxon>Mycenaceae</taxon>
        <taxon>Mycena</taxon>
    </lineage>
</organism>
<keyword evidence="6" id="KW-1185">Reference proteome</keyword>
<sequence>MTFSTETSAPLVVIAGITGKQGGSVARALLESVKPYRIRGLTRDITKPAAQKFAIAGVQLVAVALTVGNEDGARAAFAGADVVFAVTNFNEHIDKEREVAEGKLMVDAAKAVDVKLFIWSALEPFGTLSQGRIPDVLFFDSKAEITAYAKSSGIPLAIVQAGYYATNIFDGVPYSLKAQPDGSFAYRLPMAGTTRVPLIDVEVDYGLYVRAAIELPALGAGSEVLSGRLISLNEIIADLAEVTGKEIVYSQIDRAPFVEAFPFQPLALTIADMCQAYEEIGYYGSKLPSSEDILARKPKSWREFLKATPKDGFPVEIRPA</sequence>
<dbReference type="EMBL" id="JARKIE010000173">
    <property type="protein sequence ID" value="KAJ7671736.1"/>
    <property type="molecule type" value="Genomic_DNA"/>
</dbReference>
<dbReference type="SUPFAM" id="SSF51735">
    <property type="entry name" value="NAD(P)-binding Rossmann-fold domains"/>
    <property type="match status" value="1"/>
</dbReference>
<dbReference type="PANTHER" id="PTHR42748">
    <property type="entry name" value="NITROGEN METABOLITE REPRESSION PROTEIN NMRA FAMILY MEMBER"/>
    <property type="match status" value="1"/>
</dbReference>
<dbReference type="InterPro" id="IPR036291">
    <property type="entry name" value="NAD(P)-bd_dom_sf"/>
</dbReference>
<accession>A0AAD7G681</accession>